<dbReference type="VEuPathDB" id="FungiDB:VP01_1124g1"/>
<evidence type="ECO:0000313" key="1">
    <source>
        <dbReference type="EMBL" id="KNZ63583.1"/>
    </source>
</evidence>
<organism evidence="1 2">
    <name type="scientific">Puccinia sorghi</name>
    <dbReference type="NCBI Taxonomy" id="27349"/>
    <lineage>
        <taxon>Eukaryota</taxon>
        <taxon>Fungi</taxon>
        <taxon>Dikarya</taxon>
        <taxon>Basidiomycota</taxon>
        <taxon>Pucciniomycotina</taxon>
        <taxon>Pucciniomycetes</taxon>
        <taxon>Pucciniales</taxon>
        <taxon>Pucciniaceae</taxon>
        <taxon>Puccinia</taxon>
    </lineage>
</organism>
<accession>A0A0L6VS93</accession>
<name>A0A0L6VS93_9BASI</name>
<evidence type="ECO:0000313" key="2">
    <source>
        <dbReference type="Proteomes" id="UP000037035"/>
    </source>
</evidence>
<dbReference type="AlphaFoldDB" id="A0A0L6VS93"/>
<dbReference type="Proteomes" id="UP000037035">
    <property type="component" value="Unassembled WGS sequence"/>
</dbReference>
<dbReference type="EMBL" id="LAVV01001388">
    <property type="protein sequence ID" value="KNZ63583.1"/>
    <property type="molecule type" value="Genomic_DNA"/>
</dbReference>
<sequence>MIWLGVPVAHPLCIIRPNRYLSKATAEGGLTHNSDGIKSGVPFMSPDISEELIYNIHLPEVWKVIKLTNFLQAMSSHLHLTTWMDFGSSSCIIFCSEQISKIQFRQVGRRDGIIFTSFDTYSPQIIPGVNQQCGVESFSDGQSCFHLHIKIEKFIFVGSVGSHQTWFSGAGHSSAMEFGYRAVSGKKCIKSETHAKKNGSVVNVMMRSCSRACRIPPMGPAGIARRRRQWAGASGEFQCFLKWGSSVPAEGLSESWGTISIEDCRRCFFACTSAQTASSAGRLPCNKAMMAASYINIRHVVCTHLHWFRALVMGRGLLKKTHDGAFQFYMEPHYIFVALLEISLKGEDSDVFTAGKTSMECTRLQNLQHTRLTERLFMAWFRGCDICMGSTGFPFESSRAAGVTPGPFLVFLWPGSSR</sequence>
<proteinExistence type="predicted"/>
<reference evidence="1 2" key="1">
    <citation type="submission" date="2015-08" db="EMBL/GenBank/DDBJ databases">
        <title>Next Generation Sequencing and Analysis of the Genome of Puccinia sorghi L Schw, the Causal Agent of Maize Common Rust.</title>
        <authorList>
            <person name="Rochi L."/>
            <person name="Burguener G."/>
            <person name="Darino M."/>
            <person name="Turjanski A."/>
            <person name="Kreff E."/>
            <person name="Dieguez M.J."/>
            <person name="Sacco F."/>
        </authorList>
    </citation>
    <scope>NUCLEOTIDE SEQUENCE [LARGE SCALE GENOMIC DNA]</scope>
    <source>
        <strain evidence="1 2">RO10H11247</strain>
    </source>
</reference>
<comment type="caution">
    <text evidence="1">The sequence shown here is derived from an EMBL/GenBank/DDBJ whole genome shotgun (WGS) entry which is preliminary data.</text>
</comment>
<keyword evidence="2" id="KW-1185">Reference proteome</keyword>
<protein>
    <submittedName>
        <fullName evidence="1">Uncharacterized protein</fullName>
    </submittedName>
</protein>
<gene>
    <name evidence="1" type="ORF">VP01_1124g1</name>
</gene>